<gene>
    <name evidence="1" type="ORF">B5E75_11915</name>
</gene>
<dbReference type="PANTHER" id="PTHR10000">
    <property type="entry name" value="PHOSPHOSERINE PHOSPHATASE"/>
    <property type="match status" value="1"/>
</dbReference>
<dbReference type="InterPro" id="IPR036412">
    <property type="entry name" value="HAD-like_sf"/>
</dbReference>
<dbReference type="InterPro" id="IPR000150">
    <property type="entry name" value="Cof"/>
</dbReference>
<dbReference type="Gene3D" id="3.30.1240.10">
    <property type="match status" value="1"/>
</dbReference>
<dbReference type="GO" id="GO:0000287">
    <property type="term" value="F:magnesium ion binding"/>
    <property type="evidence" value="ECO:0007669"/>
    <property type="project" value="TreeGrafter"/>
</dbReference>
<dbReference type="AlphaFoldDB" id="A0A1Y4SSH8"/>
<dbReference type="InterPro" id="IPR006379">
    <property type="entry name" value="HAD-SF_hydro_IIB"/>
</dbReference>
<dbReference type="EMBL" id="NFLJ01000040">
    <property type="protein sequence ID" value="OUQ32856.1"/>
    <property type="molecule type" value="Genomic_DNA"/>
</dbReference>
<dbReference type="OrthoDB" id="9810101at2"/>
<keyword evidence="1" id="KW-0378">Hydrolase</keyword>
<dbReference type="NCBIfam" id="TIGR01484">
    <property type="entry name" value="HAD-SF-IIB"/>
    <property type="match status" value="1"/>
</dbReference>
<dbReference type="SFLD" id="SFLDG01140">
    <property type="entry name" value="C2.B:_Phosphomannomutase_and_P"/>
    <property type="match status" value="1"/>
</dbReference>
<dbReference type="SFLD" id="SFLDS00003">
    <property type="entry name" value="Haloacid_Dehalogenase"/>
    <property type="match status" value="1"/>
</dbReference>
<dbReference type="SUPFAM" id="SSF56784">
    <property type="entry name" value="HAD-like"/>
    <property type="match status" value="1"/>
</dbReference>
<dbReference type="RefSeq" id="WP_087359510.1">
    <property type="nucleotide sequence ID" value="NZ_JACJKO010000025.1"/>
</dbReference>
<dbReference type="Proteomes" id="UP000195305">
    <property type="component" value="Unassembled WGS sequence"/>
</dbReference>
<evidence type="ECO:0000313" key="1">
    <source>
        <dbReference type="EMBL" id="OUQ32856.1"/>
    </source>
</evidence>
<dbReference type="Pfam" id="PF08282">
    <property type="entry name" value="Hydrolase_3"/>
    <property type="match status" value="1"/>
</dbReference>
<protein>
    <submittedName>
        <fullName evidence="1">Hydrolase</fullName>
    </submittedName>
</protein>
<accession>A0A1Y4SSH8</accession>
<reference evidence="1 2" key="1">
    <citation type="journal article" date="2018" name="BMC Genomics">
        <title>Whole genome sequencing and function prediction of 133 gut anaerobes isolated from chicken caecum in pure cultures.</title>
        <authorList>
            <person name="Medvecky M."/>
            <person name="Cejkova D."/>
            <person name="Polansky O."/>
            <person name="Karasova D."/>
            <person name="Kubasova T."/>
            <person name="Cizek A."/>
            <person name="Rychlik I."/>
        </authorList>
    </citation>
    <scope>NUCLEOTIDE SEQUENCE [LARGE SCALE GENOMIC DNA]</scope>
    <source>
        <strain evidence="1 2">An13</strain>
    </source>
</reference>
<dbReference type="GO" id="GO:0016791">
    <property type="term" value="F:phosphatase activity"/>
    <property type="evidence" value="ECO:0007669"/>
    <property type="project" value="TreeGrafter"/>
</dbReference>
<proteinExistence type="predicted"/>
<evidence type="ECO:0000313" key="2">
    <source>
        <dbReference type="Proteomes" id="UP000195305"/>
    </source>
</evidence>
<dbReference type="Gene3D" id="3.40.50.1000">
    <property type="entry name" value="HAD superfamily/HAD-like"/>
    <property type="match status" value="1"/>
</dbReference>
<dbReference type="GO" id="GO:0005829">
    <property type="term" value="C:cytosol"/>
    <property type="evidence" value="ECO:0007669"/>
    <property type="project" value="TreeGrafter"/>
</dbReference>
<dbReference type="PANTHER" id="PTHR10000:SF8">
    <property type="entry name" value="HAD SUPERFAMILY HYDROLASE-LIKE, TYPE 3"/>
    <property type="match status" value="1"/>
</dbReference>
<sequence>MTTLYVSDLDGTLLNSNQTLSTYTIETINQLVDEGMLFSYATARSYQTAKKVTQGLQAPFPLIVYNGACIRDNVSGEILLSHCFQEDIHLLLDPFLNNHLYPIVYAFIDGEEKFSFIPEKCTPGMLEFIESRKGDPRIRIIHHLKDFYVGQIFYVTLIDETDKLKPFYAYYQKQYHCLFQKDIYTNQQWLEIMPQGTSKAHAIEQLKHIYHYDRLVVFGDGENDIEMFQLANEAYAVDNAHEKLKAIATQIIPSNDQDGVAQFLKQTWKNKELSSLILDK</sequence>
<organism evidence="1 2">
    <name type="scientific">Massilimicrobiota timonensis</name>
    <dbReference type="NCBI Taxonomy" id="1776392"/>
    <lineage>
        <taxon>Bacteria</taxon>
        <taxon>Bacillati</taxon>
        <taxon>Bacillota</taxon>
        <taxon>Erysipelotrichia</taxon>
        <taxon>Erysipelotrichales</taxon>
        <taxon>Erysipelotrichaceae</taxon>
        <taxon>Massilimicrobiota</taxon>
    </lineage>
</organism>
<name>A0A1Y4SSH8_9FIRM</name>
<dbReference type="InterPro" id="IPR023214">
    <property type="entry name" value="HAD_sf"/>
</dbReference>
<keyword evidence="2" id="KW-1185">Reference proteome</keyword>
<dbReference type="NCBIfam" id="TIGR00099">
    <property type="entry name" value="Cof-subfamily"/>
    <property type="match status" value="1"/>
</dbReference>
<comment type="caution">
    <text evidence="1">The sequence shown here is derived from an EMBL/GenBank/DDBJ whole genome shotgun (WGS) entry which is preliminary data.</text>
</comment>